<dbReference type="RefSeq" id="WP_109926834.1">
    <property type="nucleotide sequence ID" value="NZ_QGNZ01000004.1"/>
</dbReference>
<evidence type="ECO:0000259" key="2">
    <source>
        <dbReference type="PROSITE" id="PS51747"/>
    </source>
</evidence>
<comment type="caution">
    <text evidence="3">The sequence shown here is derived from an EMBL/GenBank/DDBJ whole genome shotgun (WGS) entry which is preliminary data.</text>
</comment>
<sequence length="165" mass="17979">MKSVNLNISFEKYDGIEELDEQDRALCQLAEQALTGSYSPYSKFKVGTAIRLASGETVLGSNQENLAYPSGLCAERVALFTIGATYPKATIERMAITAQTDAFEILQPVTSCGGCLQVMAEFERKQNSSIAVIFYCLNGEIMKIPSVQSLLPFAFVEDRLTGAKA</sequence>
<dbReference type="GO" id="GO:0072527">
    <property type="term" value="P:pyrimidine-containing compound metabolic process"/>
    <property type="evidence" value="ECO:0007669"/>
    <property type="project" value="UniProtKB-ARBA"/>
</dbReference>
<dbReference type="InterPro" id="IPR016193">
    <property type="entry name" value="Cytidine_deaminase-like"/>
</dbReference>
<dbReference type="GO" id="GO:0004126">
    <property type="term" value="F:cytidine deaminase activity"/>
    <property type="evidence" value="ECO:0007669"/>
    <property type="project" value="TreeGrafter"/>
</dbReference>
<dbReference type="EMBL" id="QGNZ01000004">
    <property type="protein sequence ID" value="PWS26268.1"/>
    <property type="molecule type" value="Genomic_DNA"/>
</dbReference>
<accession>A0A317EMJ6</accession>
<dbReference type="SUPFAM" id="SSF53927">
    <property type="entry name" value="Cytidine deaminase-like"/>
    <property type="match status" value="1"/>
</dbReference>
<dbReference type="Gene3D" id="3.40.140.10">
    <property type="entry name" value="Cytidine Deaminase, domain 2"/>
    <property type="match status" value="1"/>
</dbReference>
<dbReference type="PANTHER" id="PTHR11644:SF2">
    <property type="entry name" value="CYTIDINE DEAMINASE"/>
    <property type="match status" value="1"/>
</dbReference>
<gene>
    <name evidence="3" type="ORF">DHW03_15885</name>
</gene>
<dbReference type="GO" id="GO:0005829">
    <property type="term" value="C:cytosol"/>
    <property type="evidence" value="ECO:0007669"/>
    <property type="project" value="TreeGrafter"/>
</dbReference>
<dbReference type="Proteomes" id="UP000245379">
    <property type="component" value="Unassembled WGS sequence"/>
</dbReference>
<dbReference type="NCBIfam" id="NF004064">
    <property type="entry name" value="PRK05578.1"/>
    <property type="match status" value="1"/>
</dbReference>
<evidence type="ECO:0000256" key="1">
    <source>
        <dbReference type="ARBA" id="ARBA00006576"/>
    </source>
</evidence>
<organism evidence="3 4">
    <name type="scientific">Pedobacter yonginense</name>
    <dbReference type="NCBI Taxonomy" id="651869"/>
    <lineage>
        <taxon>Bacteria</taxon>
        <taxon>Pseudomonadati</taxon>
        <taxon>Bacteroidota</taxon>
        <taxon>Sphingobacteriia</taxon>
        <taxon>Sphingobacteriales</taxon>
        <taxon>Sphingobacteriaceae</taxon>
        <taxon>Pedobacter</taxon>
    </lineage>
</organism>
<comment type="similarity">
    <text evidence="1">Belongs to the cytidine and deoxycytidylate deaminase family.</text>
</comment>
<protein>
    <submittedName>
        <fullName evidence="3">Cytidine deaminase</fullName>
    </submittedName>
</protein>
<feature type="domain" description="CMP/dCMP-type deaminase" evidence="2">
    <location>
        <begin position="21"/>
        <end position="158"/>
    </location>
</feature>
<dbReference type="GO" id="GO:0008270">
    <property type="term" value="F:zinc ion binding"/>
    <property type="evidence" value="ECO:0007669"/>
    <property type="project" value="TreeGrafter"/>
</dbReference>
<dbReference type="GO" id="GO:0055086">
    <property type="term" value="P:nucleobase-containing small molecule metabolic process"/>
    <property type="evidence" value="ECO:0007669"/>
    <property type="project" value="UniProtKB-ARBA"/>
</dbReference>
<dbReference type="CDD" id="cd01283">
    <property type="entry name" value="cytidine_deaminase"/>
    <property type="match status" value="1"/>
</dbReference>
<proteinExistence type="inferred from homology"/>
<dbReference type="PANTHER" id="PTHR11644">
    <property type="entry name" value="CYTIDINE DEAMINASE"/>
    <property type="match status" value="1"/>
</dbReference>
<reference evidence="3 4" key="1">
    <citation type="submission" date="2018-05" db="EMBL/GenBank/DDBJ databases">
        <title>Pedobacter paludis sp. nov., isolated from wetland soil.</title>
        <authorList>
            <person name="Zhang Y."/>
            <person name="Wang G."/>
        </authorList>
    </citation>
    <scope>NUCLEOTIDE SEQUENCE [LARGE SCALE GENOMIC DNA]</scope>
    <source>
        <strain evidence="3 4">KCTC22721</strain>
    </source>
</reference>
<dbReference type="Pfam" id="PF00383">
    <property type="entry name" value="dCMP_cyt_deam_1"/>
    <property type="match status" value="1"/>
</dbReference>
<dbReference type="InterPro" id="IPR050202">
    <property type="entry name" value="Cyt/Deoxycyt_deaminase"/>
</dbReference>
<evidence type="ECO:0000313" key="3">
    <source>
        <dbReference type="EMBL" id="PWS26268.1"/>
    </source>
</evidence>
<dbReference type="OrthoDB" id="9795347at2"/>
<dbReference type="InterPro" id="IPR002125">
    <property type="entry name" value="CMP_dCMP_dom"/>
</dbReference>
<dbReference type="PROSITE" id="PS51747">
    <property type="entry name" value="CYT_DCMP_DEAMINASES_2"/>
    <property type="match status" value="1"/>
</dbReference>
<keyword evidence="4" id="KW-1185">Reference proteome</keyword>
<dbReference type="AlphaFoldDB" id="A0A317EMJ6"/>
<evidence type="ECO:0000313" key="4">
    <source>
        <dbReference type="Proteomes" id="UP000245379"/>
    </source>
</evidence>
<name>A0A317EMJ6_9SPHI</name>